<dbReference type="SUPFAM" id="SSF53335">
    <property type="entry name" value="S-adenosyl-L-methionine-dependent methyltransferases"/>
    <property type="match status" value="1"/>
</dbReference>
<keyword evidence="2" id="KW-0489">Methyltransferase</keyword>
<keyword evidence="3" id="KW-1185">Reference proteome</keyword>
<evidence type="ECO:0000313" key="3">
    <source>
        <dbReference type="Proteomes" id="UP001595528"/>
    </source>
</evidence>
<dbReference type="EC" id="2.1.-.-" evidence="2"/>
<proteinExistence type="predicted"/>
<dbReference type="CDD" id="cd02440">
    <property type="entry name" value="AdoMet_MTases"/>
    <property type="match status" value="1"/>
</dbReference>
<organism evidence="2 3">
    <name type="scientific">Marinibaculum pumilum</name>
    <dbReference type="NCBI Taxonomy" id="1766165"/>
    <lineage>
        <taxon>Bacteria</taxon>
        <taxon>Pseudomonadati</taxon>
        <taxon>Pseudomonadota</taxon>
        <taxon>Alphaproteobacteria</taxon>
        <taxon>Rhodospirillales</taxon>
        <taxon>Rhodospirillaceae</taxon>
        <taxon>Marinibaculum</taxon>
    </lineage>
</organism>
<dbReference type="PANTHER" id="PTHR43591">
    <property type="entry name" value="METHYLTRANSFERASE"/>
    <property type="match status" value="1"/>
</dbReference>
<dbReference type="RefSeq" id="WP_379900523.1">
    <property type="nucleotide sequence ID" value="NZ_JBHRTR010000026.1"/>
</dbReference>
<dbReference type="InterPro" id="IPR029063">
    <property type="entry name" value="SAM-dependent_MTases_sf"/>
</dbReference>
<keyword evidence="2" id="KW-0808">Transferase</keyword>
<accession>A0ABV7L006</accession>
<dbReference type="PROSITE" id="PS50007">
    <property type="entry name" value="PIPLC_X_DOMAIN"/>
    <property type="match status" value="1"/>
</dbReference>
<evidence type="ECO:0000259" key="1">
    <source>
        <dbReference type="Pfam" id="PF13649"/>
    </source>
</evidence>
<dbReference type="PANTHER" id="PTHR43591:SF24">
    <property type="entry name" value="2-METHOXY-6-POLYPRENYL-1,4-BENZOQUINOL METHYLASE, MITOCHONDRIAL"/>
    <property type="match status" value="1"/>
</dbReference>
<sequence length="354" mass="39667">MDDRSFVAAQDFVLDVKRHWTTKVYPALKAEYRQKADRAGAEPQTVAEVADLVADSPLYRGYAWLERHLQRMKYSGRYGLVPYHAARRQALLARLDDLPPEQRAETDPEFAIPKYFTAIDIHQHPGGVWRDDIAGLVYERGARSTTPLLGAKHKDLHGRFTDRVAAAFGQARPARILDMGCGFGKSTGPFWEMFREAEIDGIDLSAPCLKLAAAEAAAAQASRVRFRQMDARATDYPDGSFDLVTSTMLLHEMPPKAIGALLDEARRLLAPGGRMVHLDFWLLPDAFHRFIHYGHARRNNEPYMPPFAEMDVAAELSARGFRNVSVEPFAEAEGVDTADSPTWRFPWTVIAAEA</sequence>
<feature type="domain" description="Methyltransferase" evidence="1">
    <location>
        <begin position="176"/>
        <end position="273"/>
    </location>
</feature>
<dbReference type="EMBL" id="JBHRTR010000026">
    <property type="protein sequence ID" value="MFC3227917.1"/>
    <property type="molecule type" value="Genomic_DNA"/>
</dbReference>
<protein>
    <submittedName>
        <fullName evidence="2">Class I SAM-dependent methyltransferase</fullName>
        <ecNumber evidence="2">2.1.-.-</ecNumber>
    </submittedName>
</protein>
<dbReference type="Pfam" id="PF13649">
    <property type="entry name" value="Methyltransf_25"/>
    <property type="match status" value="1"/>
</dbReference>
<dbReference type="GO" id="GO:0032259">
    <property type="term" value="P:methylation"/>
    <property type="evidence" value="ECO:0007669"/>
    <property type="project" value="UniProtKB-KW"/>
</dbReference>
<dbReference type="GO" id="GO:0008168">
    <property type="term" value="F:methyltransferase activity"/>
    <property type="evidence" value="ECO:0007669"/>
    <property type="project" value="UniProtKB-KW"/>
</dbReference>
<dbReference type="InterPro" id="IPR041698">
    <property type="entry name" value="Methyltransf_25"/>
</dbReference>
<gene>
    <name evidence="2" type="ORF">ACFOGJ_11785</name>
</gene>
<name>A0ABV7L006_9PROT</name>
<evidence type="ECO:0000313" key="2">
    <source>
        <dbReference type="EMBL" id="MFC3227917.1"/>
    </source>
</evidence>
<dbReference type="Proteomes" id="UP001595528">
    <property type="component" value="Unassembled WGS sequence"/>
</dbReference>
<dbReference type="Gene3D" id="3.40.50.150">
    <property type="entry name" value="Vaccinia Virus protein VP39"/>
    <property type="match status" value="1"/>
</dbReference>
<comment type="caution">
    <text evidence="2">The sequence shown here is derived from an EMBL/GenBank/DDBJ whole genome shotgun (WGS) entry which is preliminary data.</text>
</comment>
<reference evidence="3" key="1">
    <citation type="journal article" date="2019" name="Int. J. Syst. Evol. Microbiol.">
        <title>The Global Catalogue of Microorganisms (GCM) 10K type strain sequencing project: providing services to taxonomists for standard genome sequencing and annotation.</title>
        <authorList>
            <consortium name="The Broad Institute Genomics Platform"/>
            <consortium name="The Broad Institute Genome Sequencing Center for Infectious Disease"/>
            <person name="Wu L."/>
            <person name="Ma J."/>
        </authorList>
    </citation>
    <scope>NUCLEOTIDE SEQUENCE [LARGE SCALE GENOMIC DNA]</scope>
    <source>
        <strain evidence="3">KCTC 42964</strain>
    </source>
</reference>